<keyword evidence="3" id="KW-1185">Reference proteome</keyword>
<name>A0A3B4AIF6_9GOBI</name>
<keyword evidence="1" id="KW-0732">Signal</keyword>
<protein>
    <submittedName>
        <fullName evidence="2">Uncharacterized protein</fullName>
    </submittedName>
</protein>
<evidence type="ECO:0000313" key="2">
    <source>
        <dbReference type="Ensembl" id="ENSPMGP00000016455.1"/>
    </source>
</evidence>
<dbReference type="AlphaFoldDB" id="A0A3B4AIF6"/>
<evidence type="ECO:0000256" key="1">
    <source>
        <dbReference type="SAM" id="SignalP"/>
    </source>
</evidence>
<sequence>MATRGGFGWLCVWYLCALLDVASLQGSGGMLYPRETSSREVKELTGVWSFRADMSASRNEGFDGAWYKSPLATVSSDCNNLTSLLFSWKWYSCSYVLEML</sequence>
<dbReference type="Proteomes" id="UP000261520">
    <property type="component" value="Unplaced"/>
</dbReference>
<dbReference type="Ensembl" id="ENSPMGT00000017575.1">
    <property type="protein sequence ID" value="ENSPMGP00000016455.1"/>
    <property type="gene ID" value="ENSPMGG00000013526.1"/>
</dbReference>
<evidence type="ECO:0000313" key="3">
    <source>
        <dbReference type="Proteomes" id="UP000261520"/>
    </source>
</evidence>
<feature type="chain" id="PRO_5017411958" evidence="1">
    <location>
        <begin position="27"/>
        <end position="100"/>
    </location>
</feature>
<proteinExistence type="predicted"/>
<organism evidence="2 3">
    <name type="scientific">Periophthalmus magnuspinnatus</name>
    <dbReference type="NCBI Taxonomy" id="409849"/>
    <lineage>
        <taxon>Eukaryota</taxon>
        <taxon>Metazoa</taxon>
        <taxon>Chordata</taxon>
        <taxon>Craniata</taxon>
        <taxon>Vertebrata</taxon>
        <taxon>Euteleostomi</taxon>
        <taxon>Actinopterygii</taxon>
        <taxon>Neopterygii</taxon>
        <taxon>Teleostei</taxon>
        <taxon>Neoteleostei</taxon>
        <taxon>Acanthomorphata</taxon>
        <taxon>Gobiaria</taxon>
        <taxon>Gobiiformes</taxon>
        <taxon>Gobioidei</taxon>
        <taxon>Gobiidae</taxon>
        <taxon>Oxudercinae</taxon>
        <taxon>Periophthalmus</taxon>
    </lineage>
</organism>
<dbReference type="STRING" id="409849.ENSPMGP00000016455"/>
<reference evidence="2" key="2">
    <citation type="submission" date="2025-09" db="UniProtKB">
        <authorList>
            <consortium name="Ensembl"/>
        </authorList>
    </citation>
    <scope>IDENTIFICATION</scope>
</reference>
<feature type="signal peptide" evidence="1">
    <location>
        <begin position="1"/>
        <end position="26"/>
    </location>
</feature>
<reference evidence="2" key="1">
    <citation type="submission" date="2025-08" db="UniProtKB">
        <authorList>
            <consortium name="Ensembl"/>
        </authorList>
    </citation>
    <scope>IDENTIFICATION</scope>
</reference>
<accession>A0A3B4AIF6</accession>
<dbReference type="Gene3D" id="2.60.120.260">
    <property type="entry name" value="Galactose-binding domain-like"/>
    <property type="match status" value="1"/>
</dbReference>